<comment type="caution">
    <text evidence="1">The sequence shown here is derived from an EMBL/GenBank/DDBJ whole genome shotgun (WGS) entry which is preliminary data.</text>
</comment>
<evidence type="ECO:0000313" key="2">
    <source>
        <dbReference type="Proteomes" id="UP001152561"/>
    </source>
</evidence>
<dbReference type="Proteomes" id="UP001152561">
    <property type="component" value="Unassembled WGS sequence"/>
</dbReference>
<gene>
    <name evidence="1" type="ORF">K7X08_010550</name>
</gene>
<dbReference type="EMBL" id="JAJAGQ010000001">
    <property type="protein sequence ID" value="KAJ8574039.1"/>
    <property type="molecule type" value="Genomic_DNA"/>
</dbReference>
<protein>
    <submittedName>
        <fullName evidence="1">Uncharacterized protein</fullName>
    </submittedName>
</protein>
<sequence>MVMVVIHSPDHGGFHNSFSFRILLTSKCQYFIPFIVKPRNCQVFIAEGLFLPEQYMLCGYYTFCISLHLSRLDLYSFPSANTQMLHLAACCQWLIDREHNFEKIIAAVPKCHID</sequence>
<reference evidence="2" key="1">
    <citation type="journal article" date="2023" name="Proc. Natl. Acad. Sci. U.S.A.">
        <title>Genomic and structural basis for evolution of tropane alkaloid biosynthesis.</title>
        <authorList>
            <person name="Wanga Y.-J."/>
            <person name="Taina T."/>
            <person name="Yua J.-Y."/>
            <person name="Lia J."/>
            <person name="Xua B."/>
            <person name="Chenc J."/>
            <person name="D'Auriad J.C."/>
            <person name="Huanga J.-P."/>
            <person name="Huanga S.-X."/>
        </authorList>
    </citation>
    <scope>NUCLEOTIDE SEQUENCE [LARGE SCALE GENOMIC DNA]</scope>
    <source>
        <strain evidence="2">cv. KIB-2019</strain>
    </source>
</reference>
<name>A0A9Q1RUJ5_9SOLA</name>
<accession>A0A9Q1RUJ5</accession>
<proteinExistence type="predicted"/>
<dbReference type="AlphaFoldDB" id="A0A9Q1RUJ5"/>
<organism evidence="1 2">
    <name type="scientific">Anisodus acutangulus</name>
    <dbReference type="NCBI Taxonomy" id="402998"/>
    <lineage>
        <taxon>Eukaryota</taxon>
        <taxon>Viridiplantae</taxon>
        <taxon>Streptophyta</taxon>
        <taxon>Embryophyta</taxon>
        <taxon>Tracheophyta</taxon>
        <taxon>Spermatophyta</taxon>
        <taxon>Magnoliopsida</taxon>
        <taxon>eudicotyledons</taxon>
        <taxon>Gunneridae</taxon>
        <taxon>Pentapetalae</taxon>
        <taxon>asterids</taxon>
        <taxon>lamiids</taxon>
        <taxon>Solanales</taxon>
        <taxon>Solanaceae</taxon>
        <taxon>Solanoideae</taxon>
        <taxon>Hyoscyameae</taxon>
        <taxon>Anisodus</taxon>
    </lineage>
</organism>
<keyword evidence="2" id="KW-1185">Reference proteome</keyword>
<evidence type="ECO:0000313" key="1">
    <source>
        <dbReference type="EMBL" id="KAJ8574039.1"/>
    </source>
</evidence>